<keyword evidence="9" id="KW-0614">Plasmid</keyword>
<feature type="transmembrane region" description="Helical" evidence="7">
    <location>
        <begin position="202"/>
        <end position="225"/>
    </location>
</feature>
<evidence type="ECO:0000313" key="9">
    <source>
        <dbReference type="EMBL" id="CDN51276.1"/>
    </source>
</evidence>
<evidence type="ECO:0000259" key="8">
    <source>
        <dbReference type="PROSITE" id="PS50928"/>
    </source>
</evidence>
<feature type="transmembrane region" description="Helical" evidence="7">
    <location>
        <begin position="158"/>
        <end position="181"/>
    </location>
</feature>
<keyword evidence="3" id="KW-1003">Cell membrane</keyword>
<dbReference type="AlphaFoldDB" id="A0A068SZP6"/>
<protein>
    <submittedName>
        <fullName evidence="9">Alpha-glucoside transport system permease protein AglG</fullName>
    </submittedName>
</protein>
<evidence type="ECO:0000256" key="7">
    <source>
        <dbReference type="RuleBase" id="RU363032"/>
    </source>
</evidence>
<keyword evidence="2 7" id="KW-0813">Transport</keyword>
<accession>A0A068SZP6</accession>
<keyword evidence="4 7" id="KW-0812">Transmembrane</keyword>
<dbReference type="PANTHER" id="PTHR43744:SF4">
    <property type="entry name" value="OSMOPROTECTIVE COMPOUNDS UPTAKE PERMEASE PROTEIN GGTD"/>
    <property type="match status" value="1"/>
</dbReference>
<sequence>MSAIESRRAALISVRPASKLGNRLKRIALHSAVLLLCVVWFTPVLSLFVTTFRSESDSSLTGWWHAFIEWRPVLSNYVEAMYLTGVGRSVVNSIVLTVPTVLGTVLFSAIGAFALARMRFRGRIALFLAMVGFQVLPPQLVLVPMLKFFLAVGLTGTFIPVWIIEMGLTVPFGIFLLYGFFSSIPSDLVEAARIDGASEPRIFFQIILPLSGAVLASLAILQFMIAWNHLLIPLIFLGSGSLSPLTVQVASLAQTNAGGLNTLTAATFISVIVPLVLIVSLQKYFVRGVLGGAVKG</sequence>
<dbReference type="Proteomes" id="UP000028181">
    <property type="component" value="Plasmid pHAMBI540a"/>
</dbReference>
<feature type="transmembrane region" description="Helical" evidence="7">
    <location>
        <begin position="27"/>
        <end position="49"/>
    </location>
</feature>
<feature type="transmembrane region" description="Helical" evidence="7">
    <location>
        <begin position="231"/>
        <end position="253"/>
    </location>
</feature>
<dbReference type="RefSeq" id="WP_051909782.1">
    <property type="nucleotide sequence ID" value="NZ_HG938354.1"/>
</dbReference>
<feature type="transmembrane region" description="Helical" evidence="7">
    <location>
        <begin position="260"/>
        <end position="281"/>
    </location>
</feature>
<feature type="transmembrane region" description="Helical" evidence="7">
    <location>
        <begin position="124"/>
        <end position="146"/>
    </location>
</feature>
<evidence type="ECO:0000256" key="4">
    <source>
        <dbReference type="ARBA" id="ARBA00022692"/>
    </source>
</evidence>
<dbReference type="PROSITE" id="PS50928">
    <property type="entry name" value="ABC_TM1"/>
    <property type="match status" value="1"/>
</dbReference>
<dbReference type="Gene3D" id="1.10.3720.10">
    <property type="entry name" value="MetI-like"/>
    <property type="match status" value="1"/>
</dbReference>
<dbReference type="InterPro" id="IPR035906">
    <property type="entry name" value="MetI-like_sf"/>
</dbReference>
<evidence type="ECO:0000313" key="10">
    <source>
        <dbReference type="Proteomes" id="UP000028181"/>
    </source>
</evidence>
<keyword evidence="10" id="KW-1185">Reference proteome</keyword>
<dbReference type="GO" id="GO:0055085">
    <property type="term" value="P:transmembrane transport"/>
    <property type="evidence" value="ECO:0007669"/>
    <property type="project" value="InterPro"/>
</dbReference>
<keyword evidence="5 7" id="KW-1133">Transmembrane helix</keyword>
<evidence type="ECO:0000256" key="2">
    <source>
        <dbReference type="ARBA" id="ARBA00022448"/>
    </source>
</evidence>
<evidence type="ECO:0000256" key="1">
    <source>
        <dbReference type="ARBA" id="ARBA00004651"/>
    </source>
</evidence>
<dbReference type="CDD" id="cd06261">
    <property type="entry name" value="TM_PBP2"/>
    <property type="match status" value="1"/>
</dbReference>
<dbReference type="PATRIC" id="fig|1028800.3.peg.5220"/>
<keyword evidence="6 7" id="KW-0472">Membrane</keyword>
<dbReference type="KEGG" id="ngg:RG540_PA06000"/>
<organism evidence="9 10">
    <name type="scientific">Neorhizobium galegae bv. orientalis str. HAMBI 540</name>
    <dbReference type="NCBI Taxonomy" id="1028800"/>
    <lineage>
        <taxon>Bacteria</taxon>
        <taxon>Pseudomonadati</taxon>
        <taxon>Pseudomonadota</taxon>
        <taxon>Alphaproteobacteria</taxon>
        <taxon>Hyphomicrobiales</taxon>
        <taxon>Rhizobiaceae</taxon>
        <taxon>Rhizobium/Agrobacterium group</taxon>
        <taxon>Neorhizobium</taxon>
    </lineage>
</organism>
<dbReference type="GeneID" id="24261157"/>
<gene>
    <name evidence="9" type="primary">aglG</name>
    <name evidence="9" type="ORF">RG540_PA06000</name>
</gene>
<dbReference type="HOGENOM" id="CLU_016047_1_2_5"/>
<evidence type="ECO:0000256" key="6">
    <source>
        <dbReference type="ARBA" id="ARBA00023136"/>
    </source>
</evidence>
<comment type="similarity">
    <text evidence="7">Belongs to the binding-protein-dependent transport system permease family.</text>
</comment>
<dbReference type="EMBL" id="HG938354">
    <property type="protein sequence ID" value="CDN51276.1"/>
    <property type="molecule type" value="Genomic_DNA"/>
</dbReference>
<comment type="subcellular location">
    <subcellularLocation>
        <location evidence="1 7">Cell membrane</location>
        <topology evidence="1 7">Multi-pass membrane protein</topology>
    </subcellularLocation>
</comment>
<feature type="domain" description="ABC transmembrane type-1" evidence="8">
    <location>
        <begin position="90"/>
        <end position="281"/>
    </location>
</feature>
<dbReference type="InterPro" id="IPR000515">
    <property type="entry name" value="MetI-like"/>
</dbReference>
<feature type="transmembrane region" description="Helical" evidence="7">
    <location>
        <begin position="90"/>
        <end position="115"/>
    </location>
</feature>
<name>A0A068SZP6_NEOGA</name>
<dbReference type="eggNOG" id="COG0395">
    <property type="taxonomic scope" value="Bacteria"/>
</dbReference>
<dbReference type="OrthoDB" id="9815445at2"/>
<reference evidence="10" key="1">
    <citation type="journal article" date="2014" name="BMC Genomics">
        <title>Genome sequencing of two Neorhizobium galegae strains reveals a noeT gene responsible for the unusual acetylation of the nodulation factors.</title>
        <authorList>
            <person name="Osterman J."/>
            <person name="Marsh J."/>
            <person name="Laine P.K."/>
            <person name="Zeng Z."/>
            <person name="Alatalo E."/>
            <person name="Sullivan J.T."/>
            <person name="Young J.P."/>
            <person name="Thomas-Oates J."/>
            <person name="Paulin L."/>
            <person name="Lindstrom K."/>
        </authorList>
    </citation>
    <scope>NUCLEOTIDE SEQUENCE [LARGE SCALE GENOMIC DNA]</scope>
    <source>
        <strain evidence="10">HAMBI 540</strain>
    </source>
</reference>
<evidence type="ECO:0000256" key="3">
    <source>
        <dbReference type="ARBA" id="ARBA00022475"/>
    </source>
</evidence>
<proteinExistence type="inferred from homology"/>
<evidence type="ECO:0000256" key="5">
    <source>
        <dbReference type="ARBA" id="ARBA00022989"/>
    </source>
</evidence>
<dbReference type="GO" id="GO:0005886">
    <property type="term" value="C:plasma membrane"/>
    <property type="evidence" value="ECO:0007669"/>
    <property type="project" value="UniProtKB-SubCell"/>
</dbReference>
<dbReference type="PANTHER" id="PTHR43744">
    <property type="entry name" value="ABC TRANSPORTER PERMEASE PROTEIN MG189-RELATED-RELATED"/>
    <property type="match status" value="1"/>
</dbReference>
<dbReference type="SUPFAM" id="SSF161098">
    <property type="entry name" value="MetI-like"/>
    <property type="match status" value="1"/>
</dbReference>
<dbReference type="Pfam" id="PF00528">
    <property type="entry name" value="BPD_transp_1"/>
    <property type="match status" value="1"/>
</dbReference>
<geneLocation type="plasmid" evidence="10">
    <name>II</name>
</geneLocation>